<feature type="domain" description="Glycosyl hydrolases family 22 (GH22)" evidence="11">
    <location>
        <begin position="101"/>
        <end position="119"/>
    </location>
</feature>
<feature type="signal peptide" evidence="10">
    <location>
        <begin position="1"/>
        <end position="30"/>
    </location>
</feature>
<dbReference type="AlphaFoldDB" id="A0A6P4IP73"/>
<dbReference type="SUPFAM" id="SSF53955">
    <property type="entry name" value="Lysozyme-like"/>
    <property type="match status" value="1"/>
</dbReference>
<dbReference type="PROSITE" id="PS51348">
    <property type="entry name" value="GLYCOSYL_HYDROL_F22_2"/>
    <property type="match status" value="1"/>
</dbReference>
<keyword evidence="3" id="KW-0929">Antimicrobial</keyword>
<accession>A0A6P4IP73</accession>
<evidence type="ECO:0000256" key="3">
    <source>
        <dbReference type="ARBA" id="ARBA00022529"/>
    </source>
</evidence>
<dbReference type="RefSeq" id="XP_017024268.1">
    <property type="nucleotide sequence ID" value="XM_017168779.3"/>
</dbReference>
<keyword evidence="7" id="KW-1015">Disulfide bond</keyword>
<dbReference type="InterPro" id="IPR019799">
    <property type="entry name" value="Glyco_hydro_22_CS"/>
</dbReference>
<dbReference type="PRINTS" id="PR00135">
    <property type="entry name" value="LYZLACT"/>
</dbReference>
<dbReference type="Gene3D" id="1.10.530.10">
    <property type="match status" value="1"/>
</dbReference>
<dbReference type="Proteomes" id="UP001652661">
    <property type="component" value="Chromosome X"/>
</dbReference>
<keyword evidence="8" id="KW-0326">Glycosidase</keyword>
<evidence type="ECO:0000256" key="1">
    <source>
        <dbReference type="ARBA" id="ARBA00000632"/>
    </source>
</evidence>
<proteinExistence type="inferred from homology"/>
<evidence type="ECO:0000256" key="10">
    <source>
        <dbReference type="SAM" id="SignalP"/>
    </source>
</evidence>
<dbReference type="PANTHER" id="PTHR11407">
    <property type="entry name" value="LYSOZYME C"/>
    <property type="match status" value="1"/>
</dbReference>
<evidence type="ECO:0000256" key="5">
    <source>
        <dbReference type="ARBA" id="ARBA00022729"/>
    </source>
</evidence>
<dbReference type="GO" id="GO:0042742">
    <property type="term" value="P:defense response to bacterium"/>
    <property type="evidence" value="ECO:0007669"/>
    <property type="project" value="UniProtKB-KW"/>
</dbReference>
<evidence type="ECO:0000313" key="12">
    <source>
        <dbReference type="Proteomes" id="UP001652661"/>
    </source>
</evidence>
<dbReference type="OrthoDB" id="6692707at2759"/>
<dbReference type="CDD" id="cd16899">
    <property type="entry name" value="LYZ_C_invert"/>
    <property type="match status" value="1"/>
</dbReference>
<protein>
    <recommendedName>
        <fullName evidence="2">lysozyme</fullName>
        <ecNumber evidence="2">3.2.1.17</ecNumber>
    </recommendedName>
</protein>
<keyword evidence="4" id="KW-0081">Bacteriolytic enzyme</keyword>
<dbReference type="GO" id="GO:0003796">
    <property type="term" value="F:lysozyme activity"/>
    <property type="evidence" value="ECO:0007669"/>
    <property type="project" value="UniProtKB-EC"/>
</dbReference>
<comment type="catalytic activity">
    <reaction evidence="1">
        <text>Hydrolysis of (1-&gt;4)-beta-linkages between N-acetylmuramic acid and N-acetyl-D-glucosamine residues in a peptidoglycan and between N-acetyl-D-glucosamine residues in chitodextrins.</text>
        <dbReference type="EC" id="3.2.1.17"/>
    </reaction>
</comment>
<dbReference type="InterPro" id="IPR001916">
    <property type="entry name" value="Glyco_hydro_22"/>
</dbReference>
<dbReference type="PROSITE" id="PS00128">
    <property type="entry name" value="GLYCOSYL_HYDROL_F22_1"/>
    <property type="match status" value="1"/>
</dbReference>
<dbReference type="EC" id="3.2.1.17" evidence="2"/>
<evidence type="ECO:0000256" key="4">
    <source>
        <dbReference type="ARBA" id="ARBA00022638"/>
    </source>
</evidence>
<gene>
    <name evidence="13" type="primary">LOC108076072</name>
</gene>
<evidence type="ECO:0000256" key="6">
    <source>
        <dbReference type="ARBA" id="ARBA00022801"/>
    </source>
</evidence>
<reference evidence="13" key="1">
    <citation type="submission" date="2025-08" db="UniProtKB">
        <authorList>
            <consortium name="RefSeq"/>
        </authorList>
    </citation>
    <scope>IDENTIFICATION</scope>
    <source>
        <strain evidence="13">14028-0561.14</strain>
        <tissue evidence="13">Whole fly</tissue>
    </source>
</reference>
<feature type="chain" id="PRO_5027833011" description="lysozyme" evidence="10">
    <location>
        <begin position="31"/>
        <end position="154"/>
    </location>
</feature>
<dbReference type="InterPro" id="IPR023346">
    <property type="entry name" value="Lysozyme-like_dom_sf"/>
</dbReference>
<dbReference type="Pfam" id="PF00062">
    <property type="entry name" value="Lys"/>
    <property type="match status" value="1"/>
</dbReference>
<dbReference type="GeneID" id="108076072"/>
<name>A0A6P4IP73_DROKI</name>
<evidence type="ECO:0000259" key="11">
    <source>
        <dbReference type="PROSITE" id="PS00128"/>
    </source>
</evidence>
<evidence type="ECO:0000313" key="13">
    <source>
        <dbReference type="RefSeq" id="XP_017024268.1"/>
    </source>
</evidence>
<keyword evidence="6" id="KW-0378">Hydrolase</keyword>
<evidence type="ECO:0000256" key="8">
    <source>
        <dbReference type="ARBA" id="ARBA00023295"/>
    </source>
</evidence>
<organism evidence="12 13">
    <name type="scientific">Drosophila kikkawai</name>
    <name type="common">Fruit fly</name>
    <dbReference type="NCBI Taxonomy" id="30033"/>
    <lineage>
        <taxon>Eukaryota</taxon>
        <taxon>Metazoa</taxon>
        <taxon>Ecdysozoa</taxon>
        <taxon>Arthropoda</taxon>
        <taxon>Hexapoda</taxon>
        <taxon>Insecta</taxon>
        <taxon>Pterygota</taxon>
        <taxon>Neoptera</taxon>
        <taxon>Endopterygota</taxon>
        <taxon>Diptera</taxon>
        <taxon>Brachycera</taxon>
        <taxon>Muscomorpha</taxon>
        <taxon>Ephydroidea</taxon>
        <taxon>Drosophilidae</taxon>
        <taxon>Drosophila</taxon>
        <taxon>Sophophora</taxon>
    </lineage>
</organism>
<dbReference type="SMART" id="SM00263">
    <property type="entry name" value="LYZ1"/>
    <property type="match status" value="1"/>
</dbReference>
<evidence type="ECO:0000256" key="9">
    <source>
        <dbReference type="RuleBase" id="RU004440"/>
    </source>
</evidence>
<keyword evidence="5 10" id="KW-0732">Signal</keyword>
<evidence type="ECO:0000256" key="2">
    <source>
        <dbReference type="ARBA" id="ARBA00012732"/>
    </source>
</evidence>
<sequence length="154" mass="17590">MRAAPFGLCRFWLGLAMGLLLASDSGLVSAKRYLRCELAKKLLDPPYRFDRSLLSNWICLLEHESDLDTSRITSNPNGTRNYGLFQINSRFCQEGRRGGICNVKCEDLLEENLMEASVCAKRIHSSDGFQHWNGWQRHCRNTQNLPNLRVICGI</sequence>
<dbReference type="FunFam" id="1.10.530.10:FF:000024">
    <property type="entry name" value="C-type lysozyme"/>
    <property type="match status" value="1"/>
</dbReference>
<comment type="similarity">
    <text evidence="9">Belongs to the glycosyl hydrolase 22 family.</text>
</comment>
<evidence type="ECO:0000256" key="7">
    <source>
        <dbReference type="ARBA" id="ARBA00023157"/>
    </source>
</evidence>
<dbReference type="GO" id="GO:0031640">
    <property type="term" value="P:killing of cells of another organism"/>
    <property type="evidence" value="ECO:0007669"/>
    <property type="project" value="UniProtKB-KW"/>
</dbReference>
<dbReference type="PANTHER" id="PTHR11407:SF63">
    <property type="entry name" value="LYSOZYME C"/>
    <property type="match status" value="1"/>
</dbReference>
<keyword evidence="12" id="KW-1185">Reference proteome</keyword>